<comment type="caution">
    <text evidence="2">The sequence shown here is derived from an EMBL/GenBank/DDBJ whole genome shotgun (WGS) entry which is preliminary data.</text>
</comment>
<dbReference type="EC" id="2.1.1.-" evidence="2"/>
<dbReference type="SUPFAM" id="SSF53335">
    <property type="entry name" value="S-adenosyl-L-methionine-dependent methyltransferases"/>
    <property type="match status" value="1"/>
</dbReference>
<keyword evidence="2" id="KW-0808">Transferase</keyword>
<dbReference type="Pfam" id="PF08242">
    <property type="entry name" value="Methyltransf_12"/>
    <property type="match status" value="1"/>
</dbReference>
<evidence type="ECO:0000259" key="1">
    <source>
        <dbReference type="Pfam" id="PF08242"/>
    </source>
</evidence>
<dbReference type="GO" id="GO:0008168">
    <property type="term" value="F:methyltransferase activity"/>
    <property type="evidence" value="ECO:0007669"/>
    <property type="project" value="UniProtKB-KW"/>
</dbReference>
<keyword evidence="3" id="KW-1185">Reference proteome</keyword>
<organism evidence="2 3">
    <name type="scientific">Polymorphospora lycopeni</name>
    <dbReference type="NCBI Taxonomy" id="3140240"/>
    <lineage>
        <taxon>Bacteria</taxon>
        <taxon>Bacillati</taxon>
        <taxon>Actinomycetota</taxon>
        <taxon>Actinomycetes</taxon>
        <taxon>Micromonosporales</taxon>
        <taxon>Micromonosporaceae</taxon>
        <taxon>Polymorphospora</taxon>
    </lineage>
</organism>
<gene>
    <name evidence="2" type="ORF">AAFH96_13550</name>
</gene>
<feature type="domain" description="Methyltransferase type 12" evidence="1">
    <location>
        <begin position="42"/>
        <end position="141"/>
    </location>
</feature>
<sequence length="243" mass="25882">MRDYYSPMAEFYEMVATRQVASSGPALAAALSGIDTAAGPVVEIGAGTGQVTEVIAAALPQARIEAAEPSSVMRAVLTSRVAADIDLRRRVTVTDGAAPDLPLPPVISAAVIFGVAGHLDEPSRVRLWNRLRQRLAPGGVVVVELMGVRQPRSIPPALSLRDSIGRHDYEWWVAGEPGSDTSMRFTTTWRVYRSGRLLREVSDSYDWHTLDSARLARESGMATRPAAAATGAGAPEVVVLAPA</sequence>
<dbReference type="RefSeq" id="WP_375734362.1">
    <property type="nucleotide sequence ID" value="NZ_JBCGDC010000031.1"/>
</dbReference>
<keyword evidence="2" id="KW-0489">Methyltransferase</keyword>
<dbReference type="InterPro" id="IPR029063">
    <property type="entry name" value="SAM-dependent_MTases_sf"/>
</dbReference>
<evidence type="ECO:0000313" key="2">
    <source>
        <dbReference type="EMBL" id="MFB6394125.1"/>
    </source>
</evidence>
<evidence type="ECO:0000313" key="3">
    <source>
        <dbReference type="Proteomes" id="UP001582793"/>
    </source>
</evidence>
<proteinExistence type="predicted"/>
<dbReference type="GO" id="GO:0032259">
    <property type="term" value="P:methylation"/>
    <property type="evidence" value="ECO:0007669"/>
    <property type="project" value="UniProtKB-KW"/>
</dbReference>
<name>A0ABV5CQD2_9ACTN</name>
<dbReference type="InterPro" id="IPR013217">
    <property type="entry name" value="Methyltransf_12"/>
</dbReference>
<dbReference type="CDD" id="cd02440">
    <property type="entry name" value="AdoMet_MTases"/>
    <property type="match status" value="1"/>
</dbReference>
<protein>
    <submittedName>
        <fullName evidence="2">Class I SAM-dependent methyltransferase</fullName>
        <ecNumber evidence="2">2.1.1.-</ecNumber>
    </submittedName>
</protein>
<dbReference type="Proteomes" id="UP001582793">
    <property type="component" value="Unassembled WGS sequence"/>
</dbReference>
<reference evidence="2 3" key="1">
    <citation type="submission" date="2024-04" db="EMBL/GenBank/DDBJ databases">
        <title>Polymorphospora sp. isolated from Baiyangdian Lake in Xiong'an New Area.</title>
        <authorList>
            <person name="Zhang X."/>
            <person name="Liu J."/>
        </authorList>
    </citation>
    <scope>NUCLEOTIDE SEQUENCE [LARGE SCALE GENOMIC DNA]</scope>
    <source>
        <strain evidence="2 3">2-325</strain>
    </source>
</reference>
<dbReference type="Gene3D" id="3.40.50.150">
    <property type="entry name" value="Vaccinia Virus protein VP39"/>
    <property type="match status" value="1"/>
</dbReference>
<dbReference type="EMBL" id="JBCGDC010000031">
    <property type="protein sequence ID" value="MFB6394125.1"/>
    <property type="molecule type" value="Genomic_DNA"/>
</dbReference>
<accession>A0ABV5CQD2</accession>